<dbReference type="InterPro" id="IPR004358">
    <property type="entry name" value="Sig_transdc_His_kin-like_C"/>
</dbReference>
<dbReference type="InterPro" id="IPR003660">
    <property type="entry name" value="HAMP_dom"/>
</dbReference>
<evidence type="ECO:0000256" key="3">
    <source>
        <dbReference type="ARBA" id="ARBA00012438"/>
    </source>
</evidence>
<dbReference type="AlphaFoldDB" id="A0A9N7JK28"/>
<dbReference type="SMART" id="SM00304">
    <property type="entry name" value="HAMP"/>
    <property type="match status" value="1"/>
</dbReference>
<dbReference type="SMART" id="SM00388">
    <property type="entry name" value="HisKA"/>
    <property type="match status" value="1"/>
</dbReference>
<dbReference type="Pfam" id="PF02518">
    <property type="entry name" value="HATPase_c"/>
    <property type="match status" value="1"/>
</dbReference>
<dbReference type="PRINTS" id="PR00344">
    <property type="entry name" value="BCTRLSENSOR"/>
</dbReference>
<feature type="transmembrane region" description="Helical" evidence="14">
    <location>
        <begin position="12"/>
        <end position="35"/>
    </location>
</feature>
<dbReference type="CDD" id="cd00075">
    <property type="entry name" value="HATPase"/>
    <property type="match status" value="1"/>
</dbReference>
<evidence type="ECO:0000256" key="5">
    <source>
        <dbReference type="ARBA" id="ARBA00022553"/>
    </source>
</evidence>
<dbReference type="Proteomes" id="UP000280586">
    <property type="component" value="Chromosome"/>
</dbReference>
<dbReference type="InterPro" id="IPR005467">
    <property type="entry name" value="His_kinase_dom"/>
</dbReference>
<dbReference type="Pfam" id="PF00672">
    <property type="entry name" value="HAMP"/>
    <property type="match status" value="1"/>
</dbReference>
<keyword evidence="5" id="KW-0597">Phosphoprotein</keyword>
<evidence type="ECO:0000256" key="1">
    <source>
        <dbReference type="ARBA" id="ARBA00000085"/>
    </source>
</evidence>
<evidence type="ECO:0000256" key="4">
    <source>
        <dbReference type="ARBA" id="ARBA00022475"/>
    </source>
</evidence>
<reference evidence="18" key="2">
    <citation type="submission" date="2022-06" db="EMBL/GenBank/DDBJ databases">
        <authorList>
            <person name="Holder M.E."/>
            <person name="Ajami N.J."/>
            <person name="Petrosino J.F."/>
        </authorList>
    </citation>
    <scope>NUCLEOTIDE SEQUENCE</scope>
    <source>
        <strain evidence="18">RMA 8861</strain>
    </source>
</reference>
<keyword evidence="8" id="KW-0547">Nucleotide-binding</keyword>
<keyword evidence="9 17" id="KW-0418">Kinase</keyword>
<evidence type="ECO:0000256" key="8">
    <source>
        <dbReference type="ARBA" id="ARBA00022741"/>
    </source>
</evidence>
<evidence type="ECO:0000256" key="14">
    <source>
        <dbReference type="SAM" id="Phobius"/>
    </source>
</evidence>
<keyword evidence="12" id="KW-0902">Two-component regulatory system</keyword>
<organism evidence="17 19">
    <name type="scientific">Clostridium septicum</name>
    <dbReference type="NCBI Taxonomy" id="1504"/>
    <lineage>
        <taxon>Bacteria</taxon>
        <taxon>Bacillati</taxon>
        <taxon>Bacillota</taxon>
        <taxon>Clostridia</taxon>
        <taxon>Eubacteriales</taxon>
        <taxon>Clostridiaceae</taxon>
        <taxon>Clostridium</taxon>
    </lineage>
</organism>
<dbReference type="Gene3D" id="3.30.565.10">
    <property type="entry name" value="Histidine kinase-like ATPase, C-terminal domain"/>
    <property type="match status" value="1"/>
</dbReference>
<evidence type="ECO:0000313" key="20">
    <source>
        <dbReference type="Proteomes" id="UP001055437"/>
    </source>
</evidence>
<dbReference type="PROSITE" id="PS50885">
    <property type="entry name" value="HAMP"/>
    <property type="match status" value="1"/>
</dbReference>
<keyword evidence="13 14" id="KW-0472">Membrane</keyword>
<evidence type="ECO:0000313" key="19">
    <source>
        <dbReference type="Proteomes" id="UP000280586"/>
    </source>
</evidence>
<dbReference type="InterPro" id="IPR003661">
    <property type="entry name" value="HisK_dim/P_dom"/>
</dbReference>
<dbReference type="SUPFAM" id="SSF158472">
    <property type="entry name" value="HAMP domain-like"/>
    <property type="match status" value="1"/>
</dbReference>
<evidence type="ECO:0000256" key="10">
    <source>
        <dbReference type="ARBA" id="ARBA00022840"/>
    </source>
</evidence>
<evidence type="ECO:0000256" key="11">
    <source>
        <dbReference type="ARBA" id="ARBA00022989"/>
    </source>
</evidence>
<dbReference type="SUPFAM" id="SSF47384">
    <property type="entry name" value="Homodimeric domain of signal transducing histidine kinase"/>
    <property type="match status" value="1"/>
</dbReference>
<evidence type="ECO:0000256" key="6">
    <source>
        <dbReference type="ARBA" id="ARBA00022679"/>
    </source>
</evidence>
<dbReference type="PANTHER" id="PTHR45528">
    <property type="entry name" value="SENSOR HISTIDINE KINASE CPXA"/>
    <property type="match status" value="1"/>
</dbReference>
<dbReference type="InterPro" id="IPR036890">
    <property type="entry name" value="HATPase_C_sf"/>
</dbReference>
<keyword evidence="10" id="KW-0067">ATP-binding</keyword>
<dbReference type="Pfam" id="PF00512">
    <property type="entry name" value="HisKA"/>
    <property type="match status" value="1"/>
</dbReference>
<evidence type="ECO:0000256" key="2">
    <source>
        <dbReference type="ARBA" id="ARBA00004651"/>
    </source>
</evidence>
<feature type="transmembrane region" description="Helical" evidence="14">
    <location>
        <begin position="138"/>
        <end position="158"/>
    </location>
</feature>
<dbReference type="CDD" id="cd06225">
    <property type="entry name" value="HAMP"/>
    <property type="match status" value="1"/>
</dbReference>
<evidence type="ECO:0000313" key="17">
    <source>
        <dbReference type="EMBL" id="AYE34019.1"/>
    </source>
</evidence>
<keyword evidence="11 14" id="KW-1133">Transmembrane helix</keyword>
<dbReference type="EMBL" id="CP099799">
    <property type="protein sequence ID" value="USS00601.1"/>
    <property type="molecule type" value="Genomic_DNA"/>
</dbReference>
<dbReference type="KEGG" id="csep:CP523_05830"/>
<evidence type="ECO:0000313" key="18">
    <source>
        <dbReference type="EMBL" id="USS00601.1"/>
    </source>
</evidence>
<dbReference type="SUPFAM" id="SSF55874">
    <property type="entry name" value="ATPase domain of HSP90 chaperone/DNA topoisomerase II/histidine kinase"/>
    <property type="match status" value="1"/>
</dbReference>
<gene>
    <name evidence="17" type="ORF">CP523_05830</name>
    <name evidence="18" type="ORF">NH397_14120</name>
</gene>
<dbReference type="CDD" id="cd00082">
    <property type="entry name" value="HisKA"/>
    <property type="match status" value="1"/>
</dbReference>
<feature type="domain" description="HAMP" evidence="16">
    <location>
        <begin position="160"/>
        <end position="212"/>
    </location>
</feature>
<dbReference type="OrthoDB" id="9762826at2"/>
<accession>A0A9N7JK28</accession>
<evidence type="ECO:0000256" key="9">
    <source>
        <dbReference type="ARBA" id="ARBA00022777"/>
    </source>
</evidence>
<dbReference type="InterPro" id="IPR050398">
    <property type="entry name" value="HssS/ArlS-like"/>
</dbReference>
<comment type="catalytic activity">
    <reaction evidence="1">
        <text>ATP + protein L-histidine = ADP + protein N-phospho-L-histidine.</text>
        <dbReference type="EC" id="2.7.13.3"/>
    </reaction>
</comment>
<protein>
    <recommendedName>
        <fullName evidence="3">histidine kinase</fullName>
        <ecNumber evidence="3">2.7.13.3</ecNumber>
    </recommendedName>
</protein>
<name>A0A9N7JK28_CLOSE</name>
<dbReference type="EMBL" id="CP023671">
    <property type="protein sequence ID" value="AYE34019.1"/>
    <property type="molecule type" value="Genomic_DNA"/>
</dbReference>
<dbReference type="SMART" id="SM00387">
    <property type="entry name" value="HATPase_c"/>
    <property type="match status" value="1"/>
</dbReference>
<evidence type="ECO:0000256" key="12">
    <source>
        <dbReference type="ARBA" id="ARBA00023012"/>
    </source>
</evidence>
<dbReference type="Proteomes" id="UP001055437">
    <property type="component" value="Chromosome"/>
</dbReference>
<dbReference type="PROSITE" id="PS50109">
    <property type="entry name" value="HIS_KIN"/>
    <property type="match status" value="1"/>
</dbReference>
<dbReference type="GO" id="GO:0005886">
    <property type="term" value="C:plasma membrane"/>
    <property type="evidence" value="ECO:0007669"/>
    <property type="project" value="UniProtKB-SubCell"/>
</dbReference>
<evidence type="ECO:0000259" key="15">
    <source>
        <dbReference type="PROSITE" id="PS50109"/>
    </source>
</evidence>
<keyword evidence="4" id="KW-1003">Cell membrane</keyword>
<sequence length="443" mass="50930">MKKITKKMIKCMFLINLVSILLGIILIWELLPLVYNNNEFKELEKVSKYVEEAIKNNENVVLDNTIVALLRDGQVINIGKNVDSQMKSDDFESLGGRKIYTTKSGNKYVTYKRSIAYGDLIVYKSYEVTEQLIKSVNVIMIGICCLSLIFSTLLAIYIGNRFTKPIIIIQNRAKDISKGIYTGNYQIDSNDEISDLSDSIEEMALELKAKDNIQRNFIANVSYDFKTPLSIIRANSQEIKNDSITGENLVECSDKIIHEVDMLNSLVEEILLLTKLKENNKFLKLKEQSLKIFLYESFRRILTSKSEYKCGFKNVKYKIDTRVEHLEKFNVKIDEKYLFMVISNIFNNALDYSECSEIALIVENTIYGIKVGIRDNGLGIKEENLKYIWDKYSTGDKNNGMRLGLAISKEIILAHEFNYGVKSKINKGTEFYFVIPHNLIKIN</sequence>
<evidence type="ECO:0000256" key="7">
    <source>
        <dbReference type="ARBA" id="ARBA00022692"/>
    </source>
</evidence>
<dbReference type="InterPro" id="IPR036097">
    <property type="entry name" value="HisK_dim/P_sf"/>
</dbReference>
<reference evidence="17 19" key="1">
    <citation type="submission" date="2017-09" db="EMBL/GenBank/DDBJ databases">
        <authorList>
            <person name="Thomas P."/>
            <person name="Seyboldt C."/>
        </authorList>
    </citation>
    <scope>NUCLEOTIDE SEQUENCE [LARGE SCALE GENOMIC DNA]</scope>
    <source>
        <strain evidence="17 19">DSM 7534</strain>
    </source>
</reference>
<dbReference type="RefSeq" id="WP_066675001.1">
    <property type="nucleotide sequence ID" value="NZ_CP034358.1"/>
</dbReference>
<dbReference type="PANTHER" id="PTHR45528:SF1">
    <property type="entry name" value="SENSOR HISTIDINE KINASE CPXA"/>
    <property type="match status" value="1"/>
</dbReference>
<keyword evidence="7 14" id="KW-0812">Transmembrane</keyword>
<dbReference type="EC" id="2.7.13.3" evidence="3"/>
<dbReference type="GO" id="GO:0005524">
    <property type="term" value="F:ATP binding"/>
    <property type="evidence" value="ECO:0007669"/>
    <property type="project" value="UniProtKB-KW"/>
</dbReference>
<evidence type="ECO:0000256" key="13">
    <source>
        <dbReference type="ARBA" id="ARBA00023136"/>
    </source>
</evidence>
<dbReference type="InterPro" id="IPR003594">
    <property type="entry name" value="HATPase_dom"/>
</dbReference>
<keyword evidence="20" id="KW-1185">Reference proteome</keyword>
<evidence type="ECO:0000259" key="16">
    <source>
        <dbReference type="PROSITE" id="PS50885"/>
    </source>
</evidence>
<proteinExistence type="predicted"/>
<dbReference type="GO" id="GO:0000155">
    <property type="term" value="F:phosphorelay sensor kinase activity"/>
    <property type="evidence" value="ECO:0007669"/>
    <property type="project" value="InterPro"/>
</dbReference>
<keyword evidence="6" id="KW-0808">Transferase</keyword>
<feature type="domain" description="Histidine kinase" evidence="15">
    <location>
        <begin position="220"/>
        <end position="439"/>
    </location>
</feature>
<comment type="subcellular location">
    <subcellularLocation>
        <location evidence="2">Cell membrane</location>
        <topology evidence="2">Multi-pass membrane protein</topology>
    </subcellularLocation>
</comment>
<dbReference type="Gene3D" id="6.10.340.10">
    <property type="match status" value="1"/>
</dbReference>
<dbReference type="Gene3D" id="1.10.287.130">
    <property type="match status" value="1"/>
</dbReference>